<dbReference type="EMBL" id="OV651829">
    <property type="protein sequence ID" value="CAH1104696.1"/>
    <property type="molecule type" value="Genomic_DNA"/>
</dbReference>
<dbReference type="GO" id="GO:0004984">
    <property type="term" value="F:olfactory receptor activity"/>
    <property type="evidence" value="ECO:0007669"/>
    <property type="project" value="InterPro"/>
</dbReference>
<evidence type="ECO:0000256" key="1">
    <source>
        <dbReference type="ARBA" id="ARBA00004651"/>
    </source>
</evidence>
<evidence type="ECO:0000313" key="11">
    <source>
        <dbReference type="EMBL" id="CAH1104696.1"/>
    </source>
</evidence>
<keyword evidence="9 10" id="KW-0807">Transducer</keyword>
<dbReference type="Proteomes" id="UP001153636">
    <property type="component" value="Chromosome 17"/>
</dbReference>
<evidence type="ECO:0000256" key="7">
    <source>
        <dbReference type="ARBA" id="ARBA00023136"/>
    </source>
</evidence>
<evidence type="ECO:0000256" key="3">
    <source>
        <dbReference type="ARBA" id="ARBA00022606"/>
    </source>
</evidence>
<proteinExistence type="inferred from homology"/>
<gene>
    <name evidence="11" type="ORF">PSYICH_LOCUS5595</name>
</gene>
<keyword evidence="2" id="KW-1003">Cell membrane</keyword>
<keyword evidence="4 10" id="KW-0812">Transmembrane</keyword>
<comment type="caution">
    <text evidence="10">Lacks conserved residue(s) required for the propagation of feature annotation.</text>
</comment>
<comment type="subcellular location">
    <subcellularLocation>
        <location evidence="1 10">Cell membrane</location>
        <topology evidence="1 10">Multi-pass membrane protein</topology>
    </subcellularLocation>
</comment>
<feature type="transmembrane region" description="Helical" evidence="10">
    <location>
        <begin position="20"/>
        <end position="44"/>
    </location>
</feature>
<dbReference type="GO" id="GO:0007165">
    <property type="term" value="P:signal transduction"/>
    <property type="evidence" value="ECO:0007669"/>
    <property type="project" value="UniProtKB-KW"/>
</dbReference>
<keyword evidence="8 10" id="KW-0675">Receptor</keyword>
<dbReference type="PANTHER" id="PTHR21137:SF35">
    <property type="entry name" value="ODORANT RECEPTOR 19A-RELATED"/>
    <property type="match status" value="1"/>
</dbReference>
<evidence type="ECO:0000256" key="9">
    <source>
        <dbReference type="ARBA" id="ARBA00023224"/>
    </source>
</evidence>
<keyword evidence="6 10" id="KW-1133">Transmembrane helix</keyword>
<dbReference type="AlphaFoldDB" id="A0A9P0CUX5"/>
<keyword evidence="12" id="KW-1185">Reference proteome</keyword>
<evidence type="ECO:0000313" key="12">
    <source>
        <dbReference type="Proteomes" id="UP001153636"/>
    </source>
</evidence>
<keyword evidence="7 10" id="KW-0472">Membrane</keyword>
<evidence type="ECO:0000256" key="10">
    <source>
        <dbReference type="RuleBase" id="RU351113"/>
    </source>
</evidence>
<dbReference type="GO" id="GO:0005886">
    <property type="term" value="C:plasma membrane"/>
    <property type="evidence" value="ECO:0007669"/>
    <property type="project" value="UniProtKB-SubCell"/>
</dbReference>
<dbReference type="OrthoDB" id="8117390at2759"/>
<feature type="transmembrane region" description="Helical" evidence="10">
    <location>
        <begin position="368"/>
        <end position="385"/>
    </location>
</feature>
<dbReference type="Pfam" id="PF02949">
    <property type="entry name" value="7tm_6"/>
    <property type="match status" value="1"/>
</dbReference>
<evidence type="ECO:0000256" key="8">
    <source>
        <dbReference type="ARBA" id="ARBA00023170"/>
    </source>
</evidence>
<name>A0A9P0CUX5_9CUCU</name>
<feature type="transmembrane region" description="Helical" evidence="10">
    <location>
        <begin position="195"/>
        <end position="214"/>
    </location>
</feature>
<dbReference type="PANTHER" id="PTHR21137">
    <property type="entry name" value="ODORANT RECEPTOR"/>
    <property type="match status" value="1"/>
</dbReference>
<comment type="similarity">
    <text evidence="10">Belongs to the insect chemoreceptor superfamily. Heteromeric odorant receptor channel (TC 1.A.69) family.</text>
</comment>
<organism evidence="11 12">
    <name type="scientific">Psylliodes chrysocephalus</name>
    <dbReference type="NCBI Taxonomy" id="3402493"/>
    <lineage>
        <taxon>Eukaryota</taxon>
        <taxon>Metazoa</taxon>
        <taxon>Ecdysozoa</taxon>
        <taxon>Arthropoda</taxon>
        <taxon>Hexapoda</taxon>
        <taxon>Insecta</taxon>
        <taxon>Pterygota</taxon>
        <taxon>Neoptera</taxon>
        <taxon>Endopterygota</taxon>
        <taxon>Coleoptera</taxon>
        <taxon>Polyphaga</taxon>
        <taxon>Cucujiformia</taxon>
        <taxon>Chrysomeloidea</taxon>
        <taxon>Chrysomelidae</taxon>
        <taxon>Galerucinae</taxon>
        <taxon>Alticini</taxon>
        <taxon>Psylliodes</taxon>
    </lineage>
</organism>
<feature type="transmembrane region" description="Helical" evidence="10">
    <location>
        <begin position="56"/>
        <end position="72"/>
    </location>
</feature>
<accession>A0A9P0CUX5</accession>
<reference evidence="11" key="1">
    <citation type="submission" date="2022-01" db="EMBL/GenBank/DDBJ databases">
        <authorList>
            <person name="King R."/>
        </authorList>
    </citation>
    <scope>NUCLEOTIDE SEQUENCE</scope>
</reference>
<evidence type="ECO:0000256" key="6">
    <source>
        <dbReference type="ARBA" id="ARBA00022989"/>
    </source>
</evidence>
<feature type="transmembrane region" description="Helical" evidence="10">
    <location>
        <begin position="290"/>
        <end position="307"/>
    </location>
</feature>
<sequence length="433" mass="50870">MVITGLWKFEKGSLSKRRHLCYKAYSLFMQLYFTCFIVCLVMGLRDAIQPVEKIDALGIILFCVVMFIKVIICQRENIAQILTHIVKYDEKLDKLDKENLKIYYSIVRYNTIFCLTLFFFSGMCGVTLVFFKLVVYKHSLNQATLGLINDTEILKPLPYYIWRPIDYKEHYFAAFILDIVTASIGCTYNTSTQIVYLTLLTFIIGQLKILQVNFRNYGFVCSQKSTDKEKFYYLRNLIIEHQRIISFVKELDDNMKYLLFLEFTINPIQITSSLYEILVFKLDTMLPFRITLLFCMMLQIFVLTWHANQIQIYSMGVSQAVYDSDWYDLPQRIKHHLLVILMRAQKPLTLSVGPFFVLTNSAAVTVSTYYYCFYIIFNIIIVQYPEPGKMTKERLNCILMFNTLSTLNWFRIDNVFVTLNKINVCLISSLNNL</sequence>
<keyword evidence="3 10" id="KW-0716">Sensory transduction</keyword>
<feature type="transmembrane region" description="Helical" evidence="10">
    <location>
        <begin position="109"/>
        <end position="131"/>
    </location>
</feature>
<evidence type="ECO:0000256" key="5">
    <source>
        <dbReference type="ARBA" id="ARBA00022725"/>
    </source>
</evidence>
<keyword evidence="5 10" id="KW-0552">Olfaction</keyword>
<evidence type="ECO:0000256" key="4">
    <source>
        <dbReference type="ARBA" id="ARBA00022692"/>
    </source>
</evidence>
<evidence type="ECO:0000256" key="2">
    <source>
        <dbReference type="ARBA" id="ARBA00022475"/>
    </source>
</evidence>
<protein>
    <recommendedName>
        <fullName evidence="10">Odorant receptor</fullName>
    </recommendedName>
</protein>
<dbReference type="InterPro" id="IPR004117">
    <property type="entry name" value="7tm6_olfct_rcpt"/>
</dbReference>
<dbReference type="GO" id="GO:0005549">
    <property type="term" value="F:odorant binding"/>
    <property type="evidence" value="ECO:0007669"/>
    <property type="project" value="InterPro"/>
</dbReference>